<dbReference type="RefSeq" id="WP_143241950.1">
    <property type="nucleotide sequence ID" value="NZ_CALENZ010000004.1"/>
</dbReference>
<evidence type="ECO:0000313" key="3">
    <source>
        <dbReference type="Proteomes" id="UP000216451"/>
    </source>
</evidence>
<evidence type="ECO:0000313" key="2">
    <source>
        <dbReference type="EMBL" id="OZG67796.1"/>
    </source>
</evidence>
<name>A0A261G9Y6_9BIFI</name>
<protein>
    <submittedName>
        <fullName evidence="2">Uncharacterized protein</fullName>
    </submittedName>
</protein>
<dbReference type="AlphaFoldDB" id="A0A261G9Y6"/>
<dbReference type="Proteomes" id="UP000216451">
    <property type="component" value="Unassembled WGS sequence"/>
</dbReference>
<dbReference type="GeneID" id="98295122"/>
<organism evidence="2 3">
    <name type="scientific">Bifidobacterium aquikefiri</name>
    <dbReference type="NCBI Taxonomy" id="1653207"/>
    <lineage>
        <taxon>Bacteria</taxon>
        <taxon>Bacillati</taxon>
        <taxon>Actinomycetota</taxon>
        <taxon>Actinomycetes</taxon>
        <taxon>Bifidobacteriales</taxon>
        <taxon>Bifidobacteriaceae</taxon>
        <taxon>Bifidobacterium</taxon>
    </lineage>
</organism>
<dbReference type="EMBL" id="MWXA01000003">
    <property type="protein sequence ID" value="OZG67796.1"/>
    <property type="molecule type" value="Genomic_DNA"/>
</dbReference>
<accession>A0A261G9Y6</accession>
<gene>
    <name evidence="2" type="ORF">BAQU_0440</name>
</gene>
<keyword evidence="3" id="KW-1185">Reference proteome</keyword>
<evidence type="ECO:0000256" key="1">
    <source>
        <dbReference type="SAM" id="MobiDB-lite"/>
    </source>
</evidence>
<comment type="caution">
    <text evidence="2">The sequence shown here is derived from an EMBL/GenBank/DDBJ whole genome shotgun (WGS) entry which is preliminary data.</text>
</comment>
<feature type="compositionally biased region" description="Polar residues" evidence="1">
    <location>
        <begin position="1"/>
        <end position="16"/>
    </location>
</feature>
<proteinExistence type="predicted"/>
<sequence>MTENTAKNASGSNQKKVNGVPLNDAPVPSNPQVPTVKNSKKDTPIETPVTVNQVTYDVPPADQDAANQN</sequence>
<feature type="region of interest" description="Disordered" evidence="1">
    <location>
        <begin position="1"/>
        <end position="69"/>
    </location>
</feature>
<reference evidence="2 3" key="1">
    <citation type="journal article" date="2017" name="BMC Genomics">
        <title>Comparative genomic and phylogenomic analyses of the Bifidobacteriaceae family.</title>
        <authorList>
            <person name="Lugli G.A."/>
            <person name="Milani C."/>
            <person name="Turroni F."/>
            <person name="Duranti S."/>
            <person name="Mancabelli L."/>
            <person name="Mangifesta M."/>
            <person name="Ferrario C."/>
            <person name="Modesto M."/>
            <person name="Mattarelli P."/>
            <person name="Jiri K."/>
            <person name="van Sinderen D."/>
            <person name="Ventura M."/>
        </authorList>
    </citation>
    <scope>NUCLEOTIDE SEQUENCE [LARGE SCALE GENOMIC DNA]</scope>
    <source>
        <strain evidence="2 3">LMG 28769</strain>
    </source>
</reference>